<feature type="transmembrane region" description="Helical" evidence="1">
    <location>
        <begin position="65"/>
        <end position="84"/>
    </location>
</feature>
<sequence>MTKQIYQLCYCGNLKLKIGQDQQSEYTNLQNYLLKEDINNQKNKLSIKSVKNQLKKKMKQAQKNILFFLLLGTIVVCATDPSYGQCQIPASKLNGQTFKSIIYPGYDNDRFSGDVVLTIQYDTSSILSLSLKAKDSNSKQQEYVYTPLADQTGLNLNTNFQITRKLTGDSSNLAFSEIYHFIASCTETNGVLTNLIIKASFSQTLKESTNKTGFQYFELQSSIKISSSYSMLIKFSLLFLLALLF</sequence>
<reference evidence="3" key="1">
    <citation type="journal article" date="2006" name="PLoS Biol.">
        <title>Macronuclear genome sequence of the ciliate Tetrahymena thermophila, a model eukaryote.</title>
        <authorList>
            <person name="Eisen J.A."/>
            <person name="Coyne R.S."/>
            <person name="Wu M."/>
            <person name="Wu D."/>
            <person name="Thiagarajan M."/>
            <person name="Wortman J.R."/>
            <person name="Badger J.H."/>
            <person name="Ren Q."/>
            <person name="Amedeo P."/>
            <person name="Jones K.M."/>
            <person name="Tallon L.J."/>
            <person name="Delcher A.L."/>
            <person name="Salzberg S.L."/>
            <person name="Silva J.C."/>
            <person name="Haas B.J."/>
            <person name="Majoros W.H."/>
            <person name="Farzad M."/>
            <person name="Carlton J.M."/>
            <person name="Smith R.K. Jr."/>
            <person name="Garg J."/>
            <person name="Pearlman R.E."/>
            <person name="Karrer K.M."/>
            <person name="Sun L."/>
            <person name="Manning G."/>
            <person name="Elde N.C."/>
            <person name="Turkewitz A.P."/>
            <person name="Asai D.J."/>
            <person name="Wilkes D.E."/>
            <person name="Wang Y."/>
            <person name="Cai H."/>
            <person name="Collins K."/>
            <person name="Stewart B.A."/>
            <person name="Lee S.R."/>
            <person name="Wilamowska K."/>
            <person name="Weinberg Z."/>
            <person name="Ruzzo W.L."/>
            <person name="Wloga D."/>
            <person name="Gaertig J."/>
            <person name="Frankel J."/>
            <person name="Tsao C.-C."/>
            <person name="Gorovsky M.A."/>
            <person name="Keeling P.J."/>
            <person name="Waller R.F."/>
            <person name="Patron N.J."/>
            <person name="Cherry J.M."/>
            <person name="Stover N.A."/>
            <person name="Krieger C.J."/>
            <person name="del Toro C."/>
            <person name="Ryder H.F."/>
            <person name="Williamson S.C."/>
            <person name="Barbeau R.A."/>
            <person name="Hamilton E.P."/>
            <person name="Orias E."/>
        </authorList>
    </citation>
    <scope>NUCLEOTIDE SEQUENCE [LARGE SCALE GENOMIC DNA]</scope>
    <source>
        <strain evidence="3">SB210</strain>
    </source>
</reference>
<proteinExistence type="predicted"/>
<evidence type="ECO:0000313" key="3">
    <source>
        <dbReference type="Proteomes" id="UP000009168"/>
    </source>
</evidence>
<keyword evidence="1" id="KW-1133">Transmembrane helix</keyword>
<dbReference type="HOGENOM" id="CLU_1443743_0_0_1"/>
<dbReference type="InParanoid" id="Q23CJ0"/>
<accession>Q23CJ0</accession>
<evidence type="ECO:0000313" key="2">
    <source>
        <dbReference type="EMBL" id="EAR94290.2"/>
    </source>
</evidence>
<dbReference type="EMBL" id="GG662716">
    <property type="protein sequence ID" value="EAR94290.2"/>
    <property type="molecule type" value="Genomic_DNA"/>
</dbReference>
<dbReference type="AlphaFoldDB" id="Q23CJ0"/>
<keyword evidence="1 2" id="KW-0812">Transmembrane</keyword>
<protein>
    <submittedName>
        <fullName evidence="2">Transmembrane protein, putative</fullName>
    </submittedName>
</protein>
<dbReference type="GeneID" id="7842917"/>
<dbReference type="KEGG" id="tet:TTHERM_00856700"/>
<evidence type="ECO:0000256" key="1">
    <source>
        <dbReference type="SAM" id="Phobius"/>
    </source>
</evidence>
<keyword evidence="3" id="KW-1185">Reference proteome</keyword>
<dbReference type="RefSeq" id="XP_001014535.2">
    <property type="nucleotide sequence ID" value="XM_001014535.3"/>
</dbReference>
<organism evidence="2 3">
    <name type="scientific">Tetrahymena thermophila (strain SB210)</name>
    <dbReference type="NCBI Taxonomy" id="312017"/>
    <lineage>
        <taxon>Eukaryota</taxon>
        <taxon>Sar</taxon>
        <taxon>Alveolata</taxon>
        <taxon>Ciliophora</taxon>
        <taxon>Intramacronucleata</taxon>
        <taxon>Oligohymenophorea</taxon>
        <taxon>Hymenostomatida</taxon>
        <taxon>Tetrahymenina</taxon>
        <taxon>Tetrahymenidae</taxon>
        <taxon>Tetrahymena</taxon>
    </lineage>
</organism>
<dbReference type="Proteomes" id="UP000009168">
    <property type="component" value="Unassembled WGS sequence"/>
</dbReference>
<keyword evidence="1" id="KW-0472">Membrane</keyword>
<name>Q23CJ0_TETTS</name>
<gene>
    <name evidence="2" type="ORF">TTHERM_00856700</name>
</gene>